<accession>G3HF09</accession>
<protein>
    <submittedName>
        <fullName evidence="1">Uncharacterized protein</fullName>
    </submittedName>
</protein>
<evidence type="ECO:0000313" key="1">
    <source>
        <dbReference type="EMBL" id="EGW06706.1"/>
    </source>
</evidence>
<dbReference type="AlphaFoldDB" id="G3HF09"/>
<organism evidence="1 2">
    <name type="scientific">Cricetulus griseus</name>
    <name type="common">Chinese hamster</name>
    <name type="synonym">Cricetulus barabensis griseus</name>
    <dbReference type="NCBI Taxonomy" id="10029"/>
    <lineage>
        <taxon>Eukaryota</taxon>
        <taxon>Metazoa</taxon>
        <taxon>Chordata</taxon>
        <taxon>Craniata</taxon>
        <taxon>Vertebrata</taxon>
        <taxon>Euteleostomi</taxon>
        <taxon>Mammalia</taxon>
        <taxon>Eutheria</taxon>
        <taxon>Euarchontoglires</taxon>
        <taxon>Glires</taxon>
        <taxon>Rodentia</taxon>
        <taxon>Myomorpha</taxon>
        <taxon>Muroidea</taxon>
        <taxon>Cricetidae</taxon>
        <taxon>Cricetinae</taxon>
        <taxon>Cricetulus</taxon>
    </lineage>
</organism>
<reference evidence="2" key="1">
    <citation type="journal article" date="2011" name="Nat. Biotechnol.">
        <title>The genomic sequence of the Chinese hamster ovary (CHO)-K1 cell line.</title>
        <authorList>
            <person name="Xu X."/>
            <person name="Nagarajan H."/>
            <person name="Lewis N.E."/>
            <person name="Pan S."/>
            <person name="Cai Z."/>
            <person name="Liu X."/>
            <person name="Chen W."/>
            <person name="Xie M."/>
            <person name="Wang W."/>
            <person name="Hammond S."/>
            <person name="Andersen M.R."/>
            <person name="Neff N."/>
            <person name="Passarelli B."/>
            <person name="Koh W."/>
            <person name="Fan H.C."/>
            <person name="Wang J."/>
            <person name="Gui Y."/>
            <person name="Lee K.H."/>
            <person name="Betenbaugh M.J."/>
            <person name="Quake S.R."/>
            <person name="Famili I."/>
            <person name="Palsson B.O."/>
            <person name="Wang J."/>
        </authorList>
    </citation>
    <scope>NUCLEOTIDE SEQUENCE [LARGE SCALE GENOMIC DNA]</scope>
    <source>
        <strain evidence="2">CHO K1 cell line</strain>
    </source>
</reference>
<name>G3HF09_CRIGR</name>
<proteinExistence type="predicted"/>
<dbReference type="Proteomes" id="UP000001075">
    <property type="component" value="Unassembled WGS sequence"/>
</dbReference>
<dbReference type="InParanoid" id="G3HF09"/>
<dbReference type="EMBL" id="JH000323">
    <property type="protein sequence ID" value="EGW06706.1"/>
    <property type="molecule type" value="Genomic_DNA"/>
</dbReference>
<sequence length="53" mass="5928">MEFKTHCSMYPKELPKAQDVSQTSHSCLPLSTPLTLALGRQRQTDSVNLRPGQ</sequence>
<gene>
    <name evidence="1" type="ORF">I79_009161</name>
</gene>
<evidence type="ECO:0000313" key="2">
    <source>
        <dbReference type="Proteomes" id="UP000001075"/>
    </source>
</evidence>